<dbReference type="EMBL" id="JAALDL010000002">
    <property type="protein sequence ID" value="NGN96719.1"/>
    <property type="molecule type" value="Genomic_DNA"/>
</dbReference>
<dbReference type="AlphaFoldDB" id="A0A6M1RGF6"/>
<evidence type="ECO:0008006" key="3">
    <source>
        <dbReference type="Google" id="ProtNLM"/>
    </source>
</evidence>
<dbReference type="InterPro" id="IPR036291">
    <property type="entry name" value="NAD(P)-bd_dom_sf"/>
</dbReference>
<gene>
    <name evidence="1" type="ORF">G5S52_03335</name>
</gene>
<organism evidence="1 2">
    <name type="scientific">Grimontia sedimenti</name>
    <dbReference type="NCBI Taxonomy" id="2711294"/>
    <lineage>
        <taxon>Bacteria</taxon>
        <taxon>Pseudomonadati</taxon>
        <taxon>Pseudomonadota</taxon>
        <taxon>Gammaproteobacteria</taxon>
        <taxon>Vibrionales</taxon>
        <taxon>Vibrionaceae</taxon>
        <taxon>Grimontia</taxon>
    </lineage>
</organism>
<dbReference type="Proteomes" id="UP000473008">
    <property type="component" value="Unassembled WGS sequence"/>
</dbReference>
<accession>A0A6M1RGF6</accession>
<dbReference type="RefSeq" id="WP_165011789.1">
    <property type="nucleotide sequence ID" value="NZ_JAALDL010000002.1"/>
</dbReference>
<evidence type="ECO:0000313" key="2">
    <source>
        <dbReference type="Proteomes" id="UP000473008"/>
    </source>
</evidence>
<evidence type="ECO:0000313" key="1">
    <source>
        <dbReference type="EMBL" id="NGN96719.1"/>
    </source>
</evidence>
<comment type="caution">
    <text evidence="1">The sequence shown here is derived from an EMBL/GenBank/DDBJ whole genome shotgun (WGS) entry which is preliminary data.</text>
</comment>
<name>A0A6M1RGF6_9GAMM</name>
<dbReference type="SUPFAM" id="SSF51735">
    <property type="entry name" value="NAD(P)-binding Rossmann-fold domains"/>
    <property type="match status" value="1"/>
</dbReference>
<keyword evidence="2" id="KW-1185">Reference proteome</keyword>
<protein>
    <recommendedName>
        <fullName evidence="3">Short-chain dehydrogenase</fullName>
    </recommendedName>
</protein>
<reference evidence="1 2" key="1">
    <citation type="submission" date="2020-02" db="EMBL/GenBank/DDBJ databases">
        <title>The draft genome of Grimontia sedimenta sp. nov., isolated from benthic sediments near coral reefs south of Kuwait.</title>
        <authorList>
            <person name="Mahmoud H.M."/>
            <person name="Jose L."/>
            <person name="Eapen S."/>
        </authorList>
    </citation>
    <scope>NUCLEOTIDE SEQUENCE [LARGE SCALE GENOMIC DNA]</scope>
    <source>
        <strain evidence="1 2">S25</strain>
    </source>
</reference>
<sequence>MDSQLYIVINANFPLGQIISKRLAQKGNTVVYLADNEQDGYAIAADEPRVRYRYCQPFNRIMIADEFDWATSNVASVDGVVVLVSESTIDQLKMPLDETYFASLRANTSGTVDELTLTYVIVPDKSEDASDALKALHLKLCQLAHSNKSVHKGLKVNHVVIGGDQYTQGSKCADVATDASDLIHYLCSEHAKAVRHQAFYFGDLIDK</sequence>
<proteinExistence type="predicted"/>